<protein>
    <submittedName>
        <fullName evidence="1">Uncharacterized protein</fullName>
    </submittedName>
</protein>
<name>A0ABZ0J8Z6_9BURK</name>
<evidence type="ECO:0000313" key="1">
    <source>
        <dbReference type="EMBL" id="WOO33469.1"/>
    </source>
</evidence>
<organism evidence="1 2">
    <name type="scientific">Diaphorobacter limosus</name>
    <dbReference type="NCBI Taxonomy" id="3036128"/>
    <lineage>
        <taxon>Bacteria</taxon>
        <taxon>Pseudomonadati</taxon>
        <taxon>Pseudomonadota</taxon>
        <taxon>Betaproteobacteria</taxon>
        <taxon>Burkholderiales</taxon>
        <taxon>Comamonadaceae</taxon>
        <taxon>Diaphorobacter</taxon>
    </lineage>
</organism>
<sequence>MSTQSSSRVYLFDSKASSKLVLATIVERTKNLVRALVVRQGRLGFEAAQSNRYY</sequence>
<dbReference type="Proteomes" id="UP001303211">
    <property type="component" value="Chromosome"/>
</dbReference>
<proteinExistence type="predicted"/>
<keyword evidence="2" id="KW-1185">Reference proteome</keyword>
<reference evidence="1 2" key="1">
    <citation type="submission" date="2023-03" db="EMBL/GenBank/DDBJ databases">
        <title>Diaphorobacter basophil sp. nov., isolated from a sewage-treatment plant.</title>
        <authorList>
            <person name="Yang K."/>
        </authorList>
    </citation>
    <scope>NUCLEOTIDE SEQUENCE [LARGE SCALE GENOMIC DNA]</scope>
    <source>
        <strain evidence="1 2">Y-1</strain>
    </source>
</reference>
<evidence type="ECO:0000313" key="2">
    <source>
        <dbReference type="Proteomes" id="UP001303211"/>
    </source>
</evidence>
<gene>
    <name evidence="1" type="ORF">P4826_05155</name>
</gene>
<accession>A0ABZ0J8Z6</accession>
<dbReference type="EMBL" id="CP136921">
    <property type="protein sequence ID" value="WOO33469.1"/>
    <property type="molecule type" value="Genomic_DNA"/>
</dbReference>
<dbReference type="RefSeq" id="WP_317702835.1">
    <property type="nucleotide sequence ID" value="NZ_CP136921.1"/>
</dbReference>